<proteinExistence type="predicted"/>
<protein>
    <recommendedName>
        <fullName evidence="4">BIG2 domain-containing protein</fullName>
    </recommendedName>
</protein>
<evidence type="ECO:0000313" key="2">
    <source>
        <dbReference type="EMBL" id="KAJ7218505.1"/>
    </source>
</evidence>
<gene>
    <name evidence="2" type="ORF">GGX14DRAFT_560846</name>
</gene>
<name>A0AAD6VNZ8_9AGAR</name>
<dbReference type="Proteomes" id="UP001219525">
    <property type="component" value="Unassembled WGS sequence"/>
</dbReference>
<feature type="chain" id="PRO_5042235159" description="BIG2 domain-containing protein" evidence="1">
    <location>
        <begin position="26"/>
        <end position="152"/>
    </location>
</feature>
<evidence type="ECO:0000256" key="1">
    <source>
        <dbReference type="SAM" id="SignalP"/>
    </source>
</evidence>
<dbReference type="EMBL" id="JARJCW010000012">
    <property type="protein sequence ID" value="KAJ7218505.1"/>
    <property type="molecule type" value="Genomic_DNA"/>
</dbReference>
<comment type="caution">
    <text evidence="2">The sequence shown here is derived from an EMBL/GenBank/DDBJ whole genome shotgun (WGS) entry which is preliminary data.</text>
</comment>
<keyword evidence="3" id="KW-1185">Reference proteome</keyword>
<accession>A0AAD6VNZ8</accession>
<sequence>MERLLVGTLGILPLIPLGTAPGGVATTYLYRALNPAVVTITDEEGLLTSGTIASATPRTVIAFASGWIEPFADEPTQTAQTFSCSLVNSAFGDCVKIIGGSTAPLNSGLPTPLVFQVASTVPPTVTTPIALTVPPTDVFTGPPTPKSSGVFD</sequence>
<evidence type="ECO:0008006" key="4">
    <source>
        <dbReference type="Google" id="ProtNLM"/>
    </source>
</evidence>
<organism evidence="2 3">
    <name type="scientific">Mycena pura</name>
    <dbReference type="NCBI Taxonomy" id="153505"/>
    <lineage>
        <taxon>Eukaryota</taxon>
        <taxon>Fungi</taxon>
        <taxon>Dikarya</taxon>
        <taxon>Basidiomycota</taxon>
        <taxon>Agaricomycotina</taxon>
        <taxon>Agaricomycetes</taxon>
        <taxon>Agaricomycetidae</taxon>
        <taxon>Agaricales</taxon>
        <taxon>Marasmiineae</taxon>
        <taxon>Mycenaceae</taxon>
        <taxon>Mycena</taxon>
    </lineage>
</organism>
<feature type="signal peptide" evidence="1">
    <location>
        <begin position="1"/>
        <end position="25"/>
    </location>
</feature>
<keyword evidence="1" id="KW-0732">Signal</keyword>
<reference evidence="2" key="1">
    <citation type="submission" date="2023-03" db="EMBL/GenBank/DDBJ databases">
        <title>Massive genome expansion in bonnet fungi (Mycena s.s.) driven by repeated elements and novel gene families across ecological guilds.</title>
        <authorList>
            <consortium name="Lawrence Berkeley National Laboratory"/>
            <person name="Harder C.B."/>
            <person name="Miyauchi S."/>
            <person name="Viragh M."/>
            <person name="Kuo A."/>
            <person name="Thoen E."/>
            <person name="Andreopoulos B."/>
            <person name="Lu D."/>
            <person name="Skrede I."/>
            <person name="Drula E."/>
            <person name="Henrissat B."/>
            <person name="Morin E."/>
            <person name="Kohler A."/>
            <person name="Barry K."/>
            <person name="LaButti K."/>
            <person name="Morin E."/>
            <person name="Salamov A."/>
            <person name="Lipzen A."/>
            <person name="Mereny Z."/>
            <person name="Hegedus B."/>
            <person name="Baldrian P."/>
            <person name="Stursova M."/>
            <person name="Weitz H."/>
            <person name="Taylor A."/>
            <person name="Grigoriev I.V."/>
            <person name="Nagy L.G."/>
            <person name="Martin F."/>
            <person name="Kauserud H."/>
        </authorList>
    </citation>
    <scope>NUCLEOTIDE SEQUENCE</scope>
    <source>
        <strain evidence="2">9144</strain>
    </source>
</reference>
<evidence type="ECO:0000313" key="3">
    <source>
        <dbReference type="Proteomes" id="UP001219525"/>
    </source>
</evidence>
<dbReference type="AlphaFoldDB" id="A0AAD6VNZ8"/>